<name>A0A165PDT4_9APHY</name>
<feature type="compositionally biased region" description="Acidic residues" evidence="1">
    <location>
        <begin position="321"/>
        <end position="330"/>
    </location>
</feature>
<evidence type="ECO:0000313" key="3">
    <source>
        <dbReference type="Proteomes" id="UP000076727"/>
    </source>
</evidence>
<protein>
    <submittedName>
        <fullName evidence="2">Uncharacterized protein</fullName>
    </submittedName>
</protein>
<dbReference type="EMBL" id="KV429070">
    <property type="protein sequence ID" value="KZT68082.1"/>
    <property type="molecule type" value="Genomic_DNA"/>
</dbReference>
<proteinExistence type="predicted"/>
<feature type="compositionally biased region" description="Basic residues" evidence="1">
    <location>
        <begin position="106"/>
        <end position="120"/>
    </location>
</feature>
<feature type="compositionally biased region" description="Basic residues" evidence="1">
    <location>
        <begin position="167"/>
        <end position="182"/>
    </location>
</feature>
<keyword evidence="3" id="KW-1185">Reference proteome</keyword>
<feature type="region of interest" description="Disordered" evidence="1">
    <location>
        <begin position="45"/>
        <end position="243"/>
    </location>
</feature>
<feature type="compositionally biased region" description="Basic and acidic residues" evidence="1">
    <location>
        <begin position="434"/>
        <end position="454"/>
    </location>
</feature>
<evidence type="ECO:0000313" key="2">
    <source>
        <dbReference type="EMBL" id="KZT68082.1"/>
    </source>
</evidence>
<accession>A0A165PDT4</accession>
<dbReference type="STRING" id="1314783.A0A165PDT4"/>
<feature type="compositionally biased region" description="Basic and acidic residues" evidence="1">
    <location>
        <begin position="148"/>
        <end position="166"/>
    </location>
</feature>
<organism evidence="2 3">
    <name type="scientific">Daedalea quercina L-15889</name>
    <dbReference type="NCBI Taxonomy" id="1314783"/>
    <lineage>
        <taxon>Eukaryota</taxon>
        <taxon>Fungi</taxon>
        <taxon>Dikarya</taxon>
        <taxon>Basidiomycota</taxon>
        <taxon>Agaricomycotina</taxon>
        <taxon>Agaricomycetes</taxon>
        <taxon>Polyporales</taxon>
        <taxon>Fomitopsis</taxon>
    </lineage>
</organism>
<feature type="compositionally biased region" description="Low complexity" evidence="1">
    <location>
        <begin position="279"/>
        <end position="289"/>
    </location>
</feature>
<feature type="compositionally biased region" description="Low complexity" evidence="1">
    <location>
        <begin position="455"/>
        <end position="470"/>
    </location>
</feature>
<feature type="compositionally biased region" description="Basic and acidic residues" evidence="1">
    <location>
        <begin position="471"/>
        <end position="480"/>
    </location>
</feature>
<dbReference type="OrthoDB" id="3047765at2759"/>
<feature type="region of interest" description="Disordered" evidence="1">
    <location>
        <begin position="387"/>
        <end position="578"/>
    </location>
</feature>
<dbReference type="Proteomes" id="UP000076727">
    <property type="component" value="Unassembled WGS sequence"/>
</dbReference>
<feature type="compositionally biased region" description="Polar residues" evidence="1">
    <location>
        <begin position="387"/>
        <end position="402"/>
    </location>
</feature>
<feature type="region of interest" description="Disordered" evidence="1">
    <location>
        <begin position="275"/>
        <end position="352"/>
    </location>
</feature>
<dbReference type="AlphaFoldDB" id="A0A165PDT4"/>
<evidence type="ECO:0000256" key="1">
    <source>
        <dbReference type="SAM" id="MobiDB-lite"/>
    </source>
</evidence>
<feature type="compositionally biased region" description="Basic and acidic residues" evidence="1">
    <location>
        <begin position="74"/>
        <end position="100"/>
    </location>
</feature>
<reference evidence="2 3" key="1">
    <citation type="journal article" date="2016" name="Mol. Biol. Evol.">
        <title>Comparative Genomics of Early-Diverging Mushroom-Forming Fungi Provides Insights into the Origins of Lignocellulose Decay Capabilities.</title>
        <authorList>
            <person name="Nagy L.G."/>
            <person name="Riley R."/>
            <person name="Tritt A."/>
            <person name="Adam C."/>
            <person name="Daum C."/>
            <person name="Floudas D."/>
            <person name="Sun H."/>
            <person name="Yadav J.S."/>
            <person name="Pangilinan J."/>
            <person name="Larsson K.H."/>
            <person name="Matsuura K."/>
            <person name="Barry K."/>
            <person name="Labutti K."/>
            <person name="Kuo R."/>
            <person name="Ohm R.A."/>
            <person name="Bhattacharya S.S."/>
            <person name="Shirouzu T."/>
            <person name="Yoshinaga Y."/>
            <person name="Martin F.M."/>
            <person name="Grigoriev I.V."/>
            <person name="Hibbett D.S."/>
        </authorList>
    </citation>
    <scope>NUCLEOTIDE SEQUENCE [LARGE SCALE GENOMIC DNA]</scope>
    <source>
        <strain evidence="2 3">L-15889</strain>
    </source>
</reference>
<sequence length="578" mass="62839">MADVQDFSVEESRAKRAERLQSKYRNRGGVFKPATHNALLDILLSRGVNGESPSKRRKSRKSFALLQRSSEPPTIERRKSLKTAEENADQERESRADQKGKAKAASSRRKSQAPTKRKNVAGKVQKLVDEDGEDSRSVAGLSRTVKRYTKEEKRKHKDDADGELPKKATKRAAPKKATKATKKAQEIEDEVIDAVPPPKRTMGKRVRRKPDPIDQDSDEEPVVPPKRAKTVSEKPQAKSLRTNKLVLETIPEESDSEDDVPLCQVVRSKAAVMRTVVQASSTAKASSKPARPEQASKSKNTLSEIEIAPPSRRRKVKAVESDDDDMEDIAEPPSDKASSSRATRPEPPPKLKAALTIAAEGGDAAITSKRRGVPMDDSAADDVRLIASSSRSVDGSSKLLSTSKRKIPALPEPYVDSDEEPAPAKAKIAKALHKQTEETSHSATRSDARDDVSDSAKVPPSRRSASSASRKAAEETDAGRSPRIGASKKRERDTRAGAVQPTEDERDADDQPAPPRKRSKQSIAEARTDDPAPAQEEVDASEGLEEKPTAKSKPKSAARSKTGPPSQARAGPKPCVPQ</sequence>
<gene>
    <name evidence="2" type="ORF">DAEQUDRAFT_738986</name>
</gene>